<dbReference type="OrthoDB" id="9836802at2759"/>
<dbReference type="AlphaFoldDB" id="A0A7J8GNN6"/>
<feature type="compositionally biased region" description="Basic residues" evidence="1">
    <location>
        <begin position="441"/>
        <end position="465"/>
    </location>
</feature>
<feature type="compositionally biased region" description="Basic residues" evidence="1">
    <location>
        <begin position="296"/>
        <end position="316"/>
    </location>
</feature>
<feature type="compositionally biased region" description="Basic and acidic residues" evidence="1">
    <location>
        <begin position="533"/>
        <end position="543"/>
    </location>
</feature>
<dbReference type="EMBL" id="JACASF010000008">
    <property type="protein sequence ID" value="KAF6461527.1"/>
    <property type="molecule type" value="Genomic_DNA"/>
</dbReference>
<dbReference type="Proteomes" id="UP000550707">
    <property type="component" value="Unassembled WGS sequence"/>
</dbReference>
<protein>
    <recommendedName>
        <fullName evidence="4">BCL2 interacting protein 5</fullName>
    </recommendedName>
</protein>
<comment type="caution">
    <text evidence="2">The sequence shown here is derived from an EMBL/GenBank/DDBJ whole genome shotgun (WGS) entry which is preliminary data.</text>
</comment>
<evidence type="ECO:0000313" key="3">
    <source>
        <dbReference type="Proteomes" id="UP000550707"/>
    </source>
</evidence>
<sequence length="661" mass="72932">MEYPLGPRKPPLQRRARSLDRSQNPGKDSELWDNPRLSLPATHSGREPVGKASDGSRRLKSPGSSEAPGTTGAALRPEGTRELLPSEQRPLQDTKKDKTQSRAQQGLLKTVLNFFLRTGPEETKEKARRAKGKEGLPQPSETSEWPGQPAPRKKAHDKKASRKKRGHKKHVDEETRGAQEQEAKGQEAALPRTAAALRSEEADLGPGRRGGEDADLHQSLLTEGPDAGVPASGQQQEEELTDPDQDIIPMIVRLLQKVGDQWDEEVRDLTQFLSSPSQQLQASQPEMAPQNPAPASRKKSQEKKCNLKRTCAHKKHGSEEPKRAGAADGSSPESRLPKRPSFLYLCVRGHQPSISSSLDLEEPEVQETPSADCGYPSPFELSTQAGTRGPGEDLQPGRALERREFIQKIIALLQDGEEQEGEKQLEGQEPEMAVENLAPPSRKKSQEKKSSFRKAFSHKKHRSKEPKRAGGAGVASPESRPPRRPSYLSLCVGGHRSSISSSLDPESIEFQESSPAEEARVGSSESPSQARSHRPEGRPLPDGACESKELIIQKLAVLLQQMDGHLGRQIRRHPSFKSAFYQLPESSLVKLVAILRSQAAHAPEPHRNLPERPYQYPFGLANRFPGNNRHTALSLMRLRYPQFPCAEAQQDIPSSEAQSPD</sequence>
<feature type="compositionally biased region" description="Basic and acidic residues" evidence="1">
    <location>
        <begin position="44"/>
        <end position="57"/>
    </location>
</feature>
<proteinExistence type="predicted"/>
<dbReference type="InParanoid" id="A0A7J8GNN6"/>
<feature type="region of interest" description="Disordered" evidence="1">
    <location>
        <begin position="354"/>
        <end position="543"/>
    </location>
</feature>
<dbReference type="FunCoup" id="A0A7J8GNN6">
    <property type="interactions" value="38"/>
</dbReference>
<dbReference type="PANTHER" id="PTHR22435">
    <property type="entry name" value="CHROMOSOME 6 OPEN READING FRAME 222"/>
    <property type="match status" value="1"/>
</dbReference>
<evidence type="ECO:0008006" key="4">
    <source>
        <dbReference type="Google" id="ProtNLM"/>
    </source>
</evidence>
<name>A0A7J8GNN6_MOLMO</name>
<reference evidence="2 3" key="1">
    <citation type="journal article" date="2020" name="Nature">
        <title>Six reference-quality genomes reveal evolution of bat adaptations.</title>
        <authorList>
            <person name="Jebb D."/>
            <person name="Huang Z."/>
            <person name="Pippel M."/>
            <person name="Hughes G.M."/>
            <person name="Lavrichenko K."/>
            <person name="Devanna P."/>
            <person name="Winkler S."/>
            <person name="Jermiin L.S."/>
            <person name="Skirmuntt E.C."/>
            <person name="Katzourakis A."/>
            <person name="Burkitt-Gray L."/>
            <person name="Ray D.A."/>
            <person name="Sullivan K.A.M."/>
            <person name="Roscito J.G."/>
            <person name="Kirilenko B.M."/>
            <person name="Davalos L.M."/>
            <person name="Corthals A.P."/>
            <person name="Power M.L."/>
            <person name="Jones G."/>
            <person name="Ransome R.D."/>
            <person name="Dechmann D.K.N."/>
            <person name="Locatelli A.G."/>
            <person name="Puechmaille S.J."/>
            <person name="Fedrigo O."/>
            <person name="Jarvis E.D."/>
            <person name="Hiller M."/>
            <person name="Vernes S.C."/>
            <person name="Myers E.W."/>
            <person name="Teeling E.C."/>
        </authorList>
    </citation>
    <scope>NUCLEOTIDE SEQUENCE [LARGE SCALE GENOMIC DNA]</scope>
    <source>
        <strain evidence="2">MMolMol1</strain>
        <tissue evidence="2">Muscle</tissue>
    </source>
</reference>
<dbReference type="Pfam" id="PF15661">
    <property type="entry name" value="CF222"/>
    <property type="match status" value="1"/>
</dbReference>
<feature type="compositionally biased region" description="Low complexity" evidence="1">
    <location>
        <begin position="273"/>
        <end position="285"/>
    </location>
</feature>
<feature type="compositionally biased region" description="Basic residues" evidence="1">
    <location>
        <begin position="151"/>
        <end position="169"/>
    </location>
</feature>
<feature type="compositionally biased region" description="Basic and acidic residues" evidence="1">
    <location>
        <begin position="90"/>
        <end position="100"/>
    </location>
</feature>
<feature type="region of interest" description="Disordered" evidence="1">
    <location>
        <begin position="1"/>
        <end position="246"/>
    </location>
</feature>
<gene>
    <name evidence="2" type="ORF">HJG59_001918</name>
</gene>
<feature type="compositionally biased region" description="Acidic residues" evidence="1">
    <location>
        <begin position="236"/>
        <end position="245"/>
    </location>
</feature>
<feature type="compositionally biased region" description="Basic and acidic residues" evidence="1">
    <location>
        <begin position="170"/>
        <end position="185"/>
    </location>
</feature>
<evidence type="ECO:0000256" key="1">
    <source>
        <dbReference type="SAM" id="MobiDB-lite"/>
    </source>
</evidence>
<evidence type="ECO:0000313" key="2">
    <source>
        <dbReference type="EMBL" id="KAF6461527.1"/>
    </source>
</evidence>
<feature type="region of interest" description="Disordered" evidence="1">
    <location>
        <begin position="268"/>
        <end position="337"/>
    </location>
</feature>
<organism evidence="2 3">
    <name type="scientific">Molossus molossus</name>
    <name type="common">Pallas' mastiff bat</name>
    <name type="synonym">Vespertilio molossus</name>
    <dbReference type="NCBI Taxonomy" id="27622"/>
    <lineage>
        <taxon>Eukaryota</taxon>
        <taxon>Metazoa</taxon>
        <taxon>Chordata</taxon>
        <taxon>Craniata</taxon>
        <taxon>Vertebrata</taxon>
        <taxon>Euteleostomi</taxon>
        <taxon>Mammalia</taxon>
        <taxon>Eutheria</taxon>
        <taxon>Laurasiatheria</taxon>
        <taxon>Chiroptera</taxon>
        <taxon>Yangochiroptera</taxon>
        <taxon>Molossidae</taxon>
        <taxon>Molossus</taxon>
    </lineage>
</organism>
<dbReference type="PANTHER" id="PTHR22435:SF0">
    <property type="entry name" value="PROTEIN BNIP5"/>
    <property type="match status" value="1"/>
</dbReference>
<dbReference type="InterPro" id="IPR031362">
    <property type="entry name" value="BNIP5"/>
</dbReference>
<accession>A0A7J8GNN6</accession>
<keyword evidence="3" id="KW-1185">Reference proteome</keyword>